<name>A0A6A6WYA3_9PLEO</name>
<dbReference type="SUPFAM" id="SSF56112">
    <property type="entry name" value="Protein kinase-like (PK-like)"/>
    <property type="match status" value="1"/>
</dbReference>
<reference evidence="3" key="1">
    <citation type="journal article" date="2020" name="Stud. Mycol.">
        <title>101 Dothideomycetes genomes: a test case for predicting lifestyles and emergence of pathogens.</title>
        <authorList>
            <person name="Haridas S."/>
            <person name="Albert R."/>
            <person name="Binder M."/>
            <person name="Bloem J."/>
            <person name="Labutti K."/>
            <person name="Salamov A."/>
            <person name="Andreopoulos B."/>
            <person name="Baker S."/>
            <person name="Barry K."/>
            <person name="Bills G."/>
            <person name="Bluhm B."/>
            <person name="Cannon C."/>
            <person name="Castanera R."/>
            <person name="Culley D."/>
            <person name="Daum C."/>
            <person name="Ezra D."/>
            <person name="Gonzalez J."/>
            <person name="Henrissat B."/>
            <person name="Kuo A."/>
            <person name="Liang C."/>
            <person name="Lipzen A."/>
            <person name="Lutzoni F."/>
            <person name="Magnuson J."/>
            <person name="Mondo S."/>
            <person name="Nolan M."/>
            <person name="Ohm R."/>
            <person name="Pangilinan J."/>
            <person name="Park H.-J."/>
            <person name="Ramirez L."/>
            <person name="Alfaro M."/>
            <person name="Sun H."/>
            <person name="Tritt A."/>
            <person name="Yoshinaga Y."/>
            <person name="Zwiers L.-H."/>
            <person name="Turgeon B."/>
            <person name="Goodwin S."/>
            <person name="Spatafora J."/>
            <person name="Crous P."/>
            <person name="Grigoriev I."/>
        </authorList>
    </citation>
    <scope>NUCLEOTIDE SEQUENCE</scope>
    <source>
        <strain evidence="3">CBS 109.77</strain>
    </source>
</reference>
<feature type="compositionally biased region" description="Acidic residues" evidence="1">
    <location>
        <begin position="10"/>
        <end position="20"/>
    </location>
</feature>
<evidence type="ECO:0000256" key="1">
    <source>
        <dbReference type="SAM" id="MobiDB-lite"/>
    </source>
</evidence>
<organism evidence="3 4">
    <name type="scientific">Melanomma pulvis-pyrius CBS 109.77</name>
    <dbReference type="NCBI Taxonomy" id="1314802"/>
    <lineage>
        <taxon>Eukaryota</taxon>
        <taxon>Fungi</taxon>
        <taxon>Dikarya</taxon>
        <taxon>Ascomycota</taxon>
        <taxon>Pezizomycotina</taxon>
        <taxon>Dothideomycetes</taxon>
        <taxon>Pleosporomycetidae</taxon>
        <taxon>Pleosporales</taxon>
        <taxon>Melanommataceae</taxon>
        <taxon>Melanomma</taxon>
    </lineage>
</organism>
<dbReference type="AlphaFoldDB" id="A0A6A6WYA3"/>
<evidence type="ECO:0000313" key="4">
    <source>
        <dbReference type="Proteomes" id="UP000799757"/>
    </source>
</evidence>
<feature type="domain" description="Protein kinase" evidence="2">
    <location>
        <begin position="185"/>
        <end position="277"/>
    </location>
</feature>
<dbReference type="GO" id="GO:0005524">
    <property type="term" value="F:ATP binding"/>
    <property type="evidence" value="ECO:0007669"/>
    <property type="project" value="InterPro"/>
</dbReference>
<protein>
    <recommendedName>
        <fullName evidence="2">Protein kinase domain-containing protein</fullName>
    </recommendedName>
</protein>
<dbReference type="OrthoDB" id="4267316at2759"/>
<dbReference type="GO" id="GO:0004672">
    <property type="term" value="F:protein kinase activity"/>
    <property type="evidence" value="ECO:0007669"/>
    <property type="project" value="InterPro"/>
</dbReference>
<dbReference type="EMBL" id="MU002165">
    <property type="protein sequence ID" value="KAF2789062.1"/>
    <property type="molecule type" value="Genomic_DNA"/>
</dbReference>
<dbReference type="InterPro" id="IPR000719">
    <property type="entry name" value="Prot_kinase_dom"/>
</dbReference>
<evidence type="ECO:0000259" key="2">
    <source>
        <dbReference type="Pfam" id="PF00069"/>
    </source>
</evidence>
<dbReference type="Gene3D" id="1.10.510.10">
    <property type="entry name" value="Transferase(Phosphotransferase) domain 1"/>
    <property type="match status" value="1"/>
</dbReference>
<sequence>MFPESPPFEPDSEISDSDDGECGLDVKPDFPYKLGVTFIAKRHIPPAPFGNRYINGGPPVQEGWKELSQTAYCLSRPPLEGFTDEHDTLPLKITSVIRASYDCGAQVIIVNEDKVAKIFDPLYYRGLSDYSYKNDVVINADGDYCCEAVAYTELQKSPEAMQCTPKYYGSWTIEVDTYVGRQPQGTMHKRQVRLLLLEFVDGECMRDIEAIALRKKARSNILTKVLEADALIYHAGIHHRDIHPRNIIVIGADYESPDMHVKILDFNISRVQRLTKDYKYTADFKEKLLSEWPSKILSPIPRYWGNMSDFWESGWISKEKGECEKWLWKHFHGKRKYVPLKLEDDGDRKRPVPVGWDEIVKHT</sequence>
<dbReference type="InterPro" id="IPR011009">
    <property type="entry name" value="Kinase-like_dom_sf"/>
</dbReference>
<feature type="region of interest" description="Disordered" evidence="1">
    <location>
        <begin position="1"/>
        <end position="20"/>
    </location>
</feature>
<dbReference type="Proteomes" id="UP000799757">
    <property type="component" value="Unassembled WGS sequence"/>
</dbReference>
<dbReference type="Pfam" id="PF00069">
    <property type="entry name" value="Pkinase"/>
    <property type="match status" value="1"/>
</dbReference>
<proteinExistence type="predicted"/>
<gene>
    <name evidence="3" type="ORF">K505DRAFT_328498</name>
</gene>
<evidence type="ECO:0000313" key="3">
    <source>
        <dbReference type="EMBL" id="KAF2789062.1"/>
    </source>
</evidence>
<keyword evidence="4" id="KW-1185">Reference proteome</keyword>
<accession>A0A6A6WYA3</accession>